<evidence type="ECO:0000313" key="2">
    <source>
        <dbReference type="EMBL" id="MDM1551622.1"/>
    </source>
</evidence>
<dbReference type="Proteomes" id="UP001173578">
    <property type="component" value="Unassembled WGS sequence"/>
</dbReference>
<dbReference type="EMBL" id="JACALR010000004">
    <property type="protein sequence ID" value="MDM1551622.1"/>
    <property type="molecule type" value="Genomic_DNA"/>
</dbReference>
<keyword evidence="1" id="KW-0472">Membrane</keyword>
<name>A0AAW7DM45_9FLAO</name>
<organism evidence="2 3">
    <name type="scientific">Empedobacter falsenii</name>
    <dbReference type="NCBI Taxonomy" id="343874"/>
    <lineage>
        <taxon>Bacteria</taxon>
        <taxon>Pseudomonadati</taxon>
        <taxon>Bacteroidota</taxon>
        <taxon>Flavobacteriia</taxon>
        <taxon>Flavobacteriales</taxon>
        <taxon>Weeksellaceae</taxon>
        <taxon>Empedobacter</taxon>
    </lineage>
</organism>
<proteinExistence type="predicted"/>
<feature type="transmembrane region" description="Helical" evidence="1">
    <location>
        <begin position="54"/>
        <end position="75"/>
    </location>
</feature>
<evidence type="ECO:0008006" key="4">
    <source>
        <dbReference type="Google" id="ProtNLM"/>
    </source>
</evidence>
<protein>
    <recommendedName>
        <fullName evidence="4">Transmembrane protein</fullName>
    </recommendedName>
</protein>
<feature type="transmembrane region" description="Helical" evidence="1">
    <location>
        <begin position="82"/>
        <end position="103"/>
    </location>
</feature>
<sequence length="285" mass="34068">METYIFILAFVTCISLFFPIYSFFCVSFVTWSIFVDSFDSKQYRLPVNYFSIDFVNTIIVTFLQIVIIKFFILDLIFRENNILLVSFYVLINLIIQMLFLVFLEKCSPFKIIYYLRKNSFKDIFKSDMYELKFETKSNDLEFNNIEEENNVETRYNNIPQIIKYSELHYEFKGLFREIDRSTFDVKLQNSLFSTKLSSAEVEAFYSFVKGYNVPRKKINLEVNKKEPFKQQICIFLSDFFEIHSVFNDKLEVRFTKKECASLFSKVFTINNNDSNFSANDFTRIC</sequence>
<accession>A0AAW7DM45</accession>
<reference evidence="2" key="2">
    <citation type="journal article" date="2022" name="Sci. Total Environ.">
        <title>Prevalence, transmission, and molecular epidemiology of tet(X)-positive bacteria among humans, animals, and environmental niches in China: An epidemiological, and genomic-based study.</title>
        <authorList>
            <person name="Dong N."/>
            <person name="Zeng Y."/>
            <person name="Cai C."/>
            <person name="Sun C."/>
            <person name="Lu J."/>
            <person name="Liu C."/>
            <person name="Zhou H."/>
            <person name="Sun Q."/>
            <person name="Shu L."/>
            <person name="Wang H."/>
            <person name="Wang Y."/>
            <person name="Wang S."/>
            <person name="Wu C."/>
            <person name="Chan E.W."/>
            <person name="Chen G."/>
            <person name="Shen Z."/>
            <person name="Chen S."/>
            <person name="Zhang R."/>
        </authorList>
    </citation>
    <scope>NUCLEOTIDE SEQUENCE</scope>
    <source>
        <strain evidence="2">210</strain>
    </source>
</reference>
<keyword evidence="1" id="KW-1133">Transmembrane helix</keyword>
<gene>
    <name evidence="2" type="ORF">HX095_10390</name>
</gene>
<keyword evidence="1" id="KW-0812">Transmembrane</keyword>
<comment type="caution">
    <text evidence="2">The sequence shown here is derived from an EMBL/GenBank/DDBJ whole genome shotgun (WGS) entry which is preliminary data.</text>
</comment>
<reference evidence="2" key="1">
    <citation type="submission" date="2020-06" db="EMBL/GenBank/DDBJ databases">
        <authorList>
            <person name="Dong N."/>
        </authorList>
    </citation>
    <scope>NUCLEOTIDE SEQUENCE</scope>
    <source>
        <strain evidence="2">210</strain>
    </source>
</reference>
<dbReference type="AlphaFoldDB" id="A0AAW7DM45"/>
<evidence type="ECO:0000256" key="1">
    <source>
        <dbReference type="SAM" id="Phobius"/>
    </source>
</evidence>
<dbReference type="RefSeq" id="WP_188319723.1">
    <property type="nucleotide sequence ID" value="NZ_JACALR010000004.1"/>
</dbReference>
<feature type="transmembrane region" description="Helical" evidence="1">
    <location>
        <begin position="7"/>
        <end position="34"/>
    </location>
</feature>
<evidence type="ECO:0000313" key="3">
    <source>
        <dbReference type="Proteomes" id="UP001173578"/>
    </source>
</evidence>